<proteinExistence type="predicted"/>
<accession>A0ABQ4EF01</accession>
<feature type="DNA-binding region" description="H-T-H motif" evidence="4">
    <location>
        <begin position="41"/>
        <end position="60"/>
    </location>
</feature>
<evidence type="ECO:0000313" key="6">
    <source>
        <dbReference type="EMBL" id="GIG93245.1"/>
    </source>
</evidence>
<dbReference type="SUPFAM" id="SSF46689">
    <property type="entry name" value="Homeodomain-like"/>
    <property type="match status" value="1"/>
</dbReference>
<keyword evidence="2 4" id="KW-0238">DNA-binding</keyword>
<evidence type="ECO:0000256" key="4">
    <source>
        <dbReference type="PROSITE-ProRule" id="PRU00335"/>
    </source>
</evidence>
<dbReference type="PRINTS" id="PR00455">
    <property type="entry name" value="HTHTETR"/>
</dbReference>
<name>A0ABQ4EF01_9ACTN</name>
<evidence type="ECO:0000256" key="2">
    <source>
        <dbReference type="ARBA" id="ARBA00023125"/>
    </source>
</evidence>
<reference evidence="6 7" key="1">
    <citation type="submission" date="2021-01" db="EMBL/GenBank/DDBJ databases">
        <title>Whole genome shotgun sequence of Plantactinospora endophytica NBRC 110450.</title>
        <authorList>
            <person name="Komaki H."/>
            <person name="Tamura T."/>
        </authorList>
    </citation>
    <scope>NUCLEOTIDE SEQUENCE [LARGE SCALE GENOMIC DNA]</scope>
    <source>
        <strain evidence="6 7">NBRC 110450</strain>
    </source>
</reference>
<dbReference type="RefSeq" id="WP_203871534.1">
    <property type="nucleotide sequence ID" value="NZ_BONW01000056.1"/>
</dbReference>
<dbReference type="InterPro" id="IPR001647">
    <property type="entry name" value="HTH_TetR"/>
</dbReference>
<gene>
    <name evidence="6" type="ORF">Pen02_81810</name>
</gene>
<dbReference type="PROSITE" id="PS50977">
    <property type="entry name" value="HTH_TETR_2"/>
    <property type="match status" value="1"/>
</dbReference>
<evidence type="ECO:0000256" key="1">
    <source>
        <dbReference type="ARBA" id="ARBA00023015"/>
    </source>
</evidence>
<dbReference type="Proteomes" id="UP000646749">
    <property type="component" value="Unassembled WGS sequence"/>
</dbReference>
<keyword evidence="1" id="KW-0805">Transcription regulation</keyword>
<dbReference type="Gene3D" id="1.10.357.10">
    <property type="entry name" value="Tetracycline Repressor, domain 2"/>
    <property type="match status" value="1"/>
</dbReference>
<evidence type="ECO:0000259" key="5">
    <source>
        <dbReference type="PROSITE" id="PS50977"/>
    </source>
</evidence>
<dbReference type="PANTHER" id="PTHR30055">
    <property type="entry name" value="HTH-TYPE TRANSCRIPTIONAL REGULATOR RUTR"/>
    <property type="match status" value="1"/>
</dbReference>
<comment type="caution">
    <text evidence="6">The sequence shown here is derived from an EMBL/GenBank/DDBJ whole genome shotgun (WGS) entry which is preliminary data.</text>
</comment>
<feature type="domain" description="HTH tetR-type" evidence="5">
    <location>
        <begin position="18"/>
        <end position="78"/>
    </location>
</feature>
<organism evidence="6 7">
    <name type="scientific">Plantactinospora endophytica</name>
    <dbReference type="NCBI Taxonomy" id="673535"/>
    <lineage>
        <taxon>Bacteria</taxon>
        <taxon>Bacillati</taxon>
        <taxon>Actinomycetota</taxon>
        <taxon>Actinomycetes</taxon>
        <taxon>Micromonosporales</taxon>
        <taxon>Micromonosporaceae</taxon>
        <taxon>Plantactinospora</taxon>
    </lineage>
</organism>
<dbReference type="InterPro" id="IPR050109">
    <property type="entry name" value="HTH-type_TetR-like_transc_reg"/>
</dbReference>
<evidence type="ECO:0000313" key="7">
    <source>
        <dbReference type="Proteomes" id="UP000646749"/>
    </source>
</evidence>
<keyword evidence="7" id="KW-1185">Reference proteome</keyword>
<keyword evidence="3" id="KW-0804">Transcription</keyword>
<dbReference type="Pfam" id="PF00440">
    <property type="entry name" value="TetR_N"/>
    <property type="match status" value="1"/>
</dbReference>
<protein>
    <recommendedName>
        <fullName evidence="5">HTH tetR-type domain-containing protein</fullName>
    </recommendedName>
</protein>
<evidence type="ECO:0000256" key="3">
    <source>
        <dbReference type="ARBA" id="ARBA00023163"/>
    </source>
</evidence>
<dbReference type="PANTHER" id="PTHR30055:SF234">
    <property type="entry name" value="HTH-TYPE TRANSCRIPTIONAL REGULATOR BETI"/>
    <property type="match status" value="1"/>
</dbReference>
<dbReference type="InterPro" id="IPR009057">
    <property type="entry name" value="Homeodomain-like_sf"/>
</dbReference>
<dbReference type="EMBL" id="BONW01000056">
    <property type="protein sequence ID" value="GIG93245.1"/>
    <property type="molecule type" value="Genomic_DNA"/>
</dbReference>
<sequence length="207" mass="22311">MSASEQPAALPLRERKKALTRAAIVEAATRLFEERGFDNVTVAEIADAANVSVKTLFVYFRSKDELVFADNTLFDDIIGALQDRPDGVSHAKAIADALAAMARSQEDGGEGIEAFHRAYGESPAVQAGLLRLWADLEDRVTAFLAQEAEVPATAHHRLHAIQLVAIVRSVVSPETRTMIAATPPRRRSAALTDWLAAATVATPTVEP</sequence>